<dbReference type="OrthoDB" id="288590at2759"/>
<dbReference type="PRINTS" id="PR00682">
    <property type="entry name" value="IPNSYNTHASE"/>
</dbReference>
<dbReference type="EMBL" id="JAACJM010000140">
    <property type="protein sequence ID" value="KAF5343415.1"/>
    <property type="molecule type" value="Genomic_DNA"/>
</dbReference>
<reference evidence="3 4" key="1">
    <citation type="journal article" date="2020" name="ISME J.">
        <title>Uncovering the hidden diversity of litter-decomposition mechanisms in mushroom-forming fungi.</title>
        <authorList>
            <person name="Floudas D."/>
            <person name="Bentzer J."/>
            <person name="Ahren D."/>
            <person name="Johansson T."/>
            <person name="Persson P."/>
            <person name="Tunlid A."/>
        </authorList>
    </citation>
    <scope>NUCLEOTIDE SEQUENCE [LARGE SCALE GENOMIC DNA]</scope>
    <source>
        <strain evidence="3 4">CBS 291.85</strain>
    </source>
</reference>
<dbReference type="InterPro" id="IPR027443">
    <property type="entry name" value="IPNS-like_sf"/>
</dbReference>
<keyword evidence="1" id="KW-0479">Metal-binding</keyword>
<name>A0A8H5CKH6_9AGAR</name>
<dbReference type="GO" id="GO:0016491">
    <property type="term" value="F:oxidoreductase activity"/>
    <property type="evidence" value="ECO:0007669"/>
    <property type="project" value="UniProtKB-KW"/>
</dbReference>
<protein>
    <recommendedName>
        <fullName evidence="2">Fe2OG dioxygenase domain-containing protein</fullName>
    </recommendedName>
</protein>
<keyword evidence="1" id="KW-0408">Iron</keyword>
<dbReference type="Gene3D" id="2.60.120.330">
    <property type="entry name" value="B-lactam Antibiotic, Isopenicillin N Synthase, Chain"/>
    <property type="match status" value="1"/>
</dbReference>
<gene>
    <name evidence="3" type="ORF">D9758_011816</name>
</gene>
<keyword evidence="1" id="KW-0560">Oxidoreductase</keyword>
<dbReference type="SUPFAM" id="SSF51197">
    <property type="entry name" value="Clavaminate synthase-like"/>
    <property type="match status" value="1"/>
</dbReference>
<comment type="caution">
    <text evidence="3">The sequence shown here is derived from an EMBL/GenBank/DDBJ whole genome shotgun (WGS) entry which is preliminary data.</text>
</comment>
<dbReference type="Pfam" id="PF14226">
    <property type="entry name" value="DIOX_N"/>
    <property type="match status" value="1"/>
</dbReference>
<dbReference type="Proteomes" id="UP000559256">
    <property type="component" value="Unassembled WGS sequence"/>
</dbReference>
<organism evidence="3 4">
    <name type="scientific">Tetrapyrgos nigripes</name>
    <dbReference type="NCBI Taxonomy" id="182062"/>
    <lineage>
        <taxon>Eukaryota</taxon>
        <taxon>Fungi</taxon>
        <taxon>Dikarya</taxon>
        <taxon>Basidiomycota</taxon>
        <taxon>Agaricomycotina</taxon>
        <taxon>Agaricomycetes</taxon>
        <taxon>Agaricomycetidae</taxon>
        <taxon>Agaricales</taxon>
        <taxon>Marasmiineae</taxon>
        <taxon>Marasmiaceae</taxon>
        <taxon>Tetrapyrgos</taxon>
    </lineage>
</organism>
<feature type="domain" description="Fe2OG dioxygenase" evidence="2">
    <location>
        <begin position="183"/>
        <end position="297"/>
    </location>
</feature>
<evidence type="ECO:0000259" key="2">
    <source>
        <dbReference type="PROSITE" id="PS51471"/>
    </source>
</evidence>
<dbReference type="Pfam" id="PF03171">
    <property type="entry name" value="2OG-FeII_Oxy"/>
    <property type="match status" value="1"/>
</dbReference>
<dbReference type="AlphaFoldDB" id="A0A8H5CKH6"/>
<dbReference type="InterPro" id="IPR050231">
    <property type="entry name" value="Iron_ascorbate_oxido_reductase"/>
</dbReference>
<dbReference type="PANTHER" id="PTHR47990">
    <property type="entry name" value="2-OXOGLUTARATE (2OG) AND FE(II)-DEPENDENT OXYGENASE SUPERFAMILY PROTEIN-RELATED"/>
    <property type="match status" value="1"/>
</dbReference>
<sequence length="335" mass="37536">MPGTLLSELPTIDFANFSDGTTEEAREIGQKFFAACRDVGFAYLVNTGIPQEKVDEMFAWSAQFFRLPLETRMKAPHPPEGWKHRGYSGIGVEQVSQMVFDPTELAAIRAKSPDFKESFDIGSETSAHVQNIWVPESDLPGFRGYCMEFFNVCKDFEMKKLLPALAIGLGLDRDFFFEYHSLGDNQLRLLHYPEAPADVFESGKKGRIGAHTDFSTGTLLFQDDCGGLEVESPNQPGVFIPAPPVPGAIVFNIGDFLMRWSNDTLKSTLHRVRAPPRKEGDSETTRERFSIPYFMSANEDKIIDCLPGCYGPDKPKKYEPIGAGEYINMRLNATY</sequence>
<dbReference type="PROSITE" id="PS51471">
    <property type="entry name" value="FE2OG_OXY"/>
    <property type="match status" value="1"/>
</dbReference>
<dbReference type="InterPro" id="IPR026992">
    <property type="entry name" value="DIOX_N"/>
</dbReference>
<evidence type="ECO:0000313" key="3">
    <source>
        <dbReference type="EMBL" id="KAF5343415.1"/>
    </source>
</evidence>
<dbReference type="GO" id="GO:0046872">
    <property type="term" value="F:metal ion binding"/>
    <property type="evidence" value="ECO:0007669"/>
    <property type="project" value="UniProtKB-KW"/>
</dbReference>
<evidence type="ECO:0000313" key="4">
    <source>
        <dbReference type="Proteomes" id="UP000559256"/>
    </source>
</evidence>
<comment type="similarity">
    <text evidence="1">Belongs to the iron/ascorbate-dependent oxidoreductase family.</text>
</comment>
<dbReference type="InterPro" id="IPR005123">
    <property type="entry name" value="Oxoglu/Fe-dep_dioxygenase_dom"/>
</dbReference>
<dbReference type="InterPro" id="IPR044861">
    <property type="entry name" value="IPNS-like_FE2OG_OXY"/>
</dbReference>
<keyword evidence="4" id="KW-1185">Reference proteome</keyword>
<evidence type="ECO:0000256" key="1">
    <source>
        <dbReference type="RuleBase" id="RU003682"/>
    </source>
</evidence>
<accession>A0A8H5CKH6</accession>
<proteinExistence type="inferred from homology"/>